<name>A0A5J6HM64_STRAD</name>
<organism evidence="2 3">
    <name type="scientific">Streptomyces alboniger</name>
    <dbReference type="NCBI Taxonomy" id="132473"/>
    <lineage>
        <taxon>Bacteria</taxon>
        <taxon>Bacillati</taxon>
        <taxon>Actinomycetota</taxon>
        <taxon>Actinomycetes</taxon>
        <taxon>Kitasatosporales</taxon>
        <taxon>Streptomycetaceae</taxon>
        <taxon>Streptomyces</taxon>
        <taxon>Streptomyces aurantiacus group</taxon>
    </lineage>
</organism>
<proteinExistence type="predicted"/>
<accession>A0A5J6HM64</accession>
<dbReference type="RefSeq" id="WP_150476848.1">
    <property type="nucleotide sequence ID" value="NZ_CP023695.1"/>
</dbReference>
<keyword evidence="3" id="KW-1185">Reference proteome</keyword>
<feature type="region of interest" description="Disordered" evidence="1">
    <location>
        <begin position="1"/>
        <end position="38"/>
    </location>
</feature>
<reference evidence="2 3" key="1">
    <citation type="submission" date="2017-09" db="EMBL/GenBank/DDBJ databases">
        <authorList>
            <person name="Lee N."/>
            <person name="Cho B.-K."/>
        </authorList>
    </citation>
    <scope>NUCLEOTIDE SEQUENCE [LARGE SCALE GENOMIC DNA]</scope>
    <source>
        <strain evidence="2 3">ATCC 12461</strain>
    </source>
</reference>
<evidence type="ECO:0000313" key="3">
    <source>
        <dbReference type="Proteomes" id="UP000326553"/>
    </source>
</evidence>
<dbReference type="OrthoDB" id="4350229at2"/>
<dbReference type="AlphaFoldDB" id="A0A5J6HM64"/>
<evidence type="ECO:0000256" key="1">
    <source>
        <dbReference type="SAM" id="MobiDB-lite"/>
    </source>
</evidence>
<dbReference type="EMBL" id="CP023695">
    <property type="protein sequence ID" value="QEV18115.1"/>
    <property type="molecule type" value="Genomic_DNA"/>
</dbReference>
<sequence length="278" mass="29339">MAVAQLSPALRPSAHPLANPGYGKKSAPGQAPRSRRDFAHLPKREAAVAGYLDRLPEGSDISIKTLAKHLPYGQCALSTVLRVLSGEGHLRRVRRPITTDEGGPRWVWHTFFSRTARDDAWWTAFFAGDPAQDAVAAPAREASTGRAYDALARLGRTEPRLTLSATDCEALAPLAAEWFAREATEAQLARALAAGLPAEVAHPYGFVRARLLAKLPPPPPPAAPGYIVECTVCGEPGESTALPGGLCGGCRAGAGLPAERVRGHVERLRAALGGRSGG</sequence>
<gene>
    <name evidence="2" type="ORF">CP975_11915</name>
</gene>
<dbReference type="Proteomes" id="UP000326553">
    <property type="component" value="Chromosome"/>
</dbReference>
<dbReference type="KEGG" id="salw:CP975_11915"/>
<protein>
    <submittedName>
        <fullName evidence="2">Uncharacterized protein</fullName>
    </submittedName>
</protein>
<evidence type="ECO:0000313" key="2">
    <source>
        <dbReference type="EMBL" id="QEV18115.1"/>
    </source>
</evidence>